<organism evidence="1 2">
    <name type="scientific">Staphylococcus phage 6ec</name>
    <dbReference type="NCBI Taxonomy" id="1500386"/>
    <lineage>
        <taxon>Viruses</taxon>
        <taxon>Duplodnaviria</taxon>
        <taxon>Heunggongvirae</taxon>
        <taxon>Uroviricota</taxon>
        <taxon>Caudoviricetes</taxon>
        <taxon>Sextaecvirus</taxon>
        <taxon>Sextaecvirus sextaec</taxon>
    </lineage>
</organism>
<name>A0A060AFL7_9CAUD</name>
<dbReference type="GeneID" id="19685874"/>
<sequence length="98" mass="11760">MNNKKFNELQQLIEEVNEITNGAYDNIIKEEKETFWNSLEIRDEKPERIANMIHFGSYNPLDEFIGFDGYGNIESMDKHTYYNELKDYQTELLKEIEE</sequence>
<keyword evidence="2" id="KW-1185">Reference proteome</keyword>
<dbReference type="OrthoDB" id="19095at10239"/>
<dbReference type="EMBL" id="KJ804259">
    <property type="protein sequence ID" value="AIA64159.1"/>
    <property type="molecule type" value="Genomic_DNA"/>
</dbReference>
<dbReference type="KEGG" id="vg:19685874"/>
<protein>
    <submittedName>
        <fullName evidence="1">Uncharacterized protein</fullName>
    </submittedName>
</protein>
<evidence type="ECO:0000313" key="1">
    <source>
        <dbReference type="EMBL" id="AIA64159.1"/>
    </source>
</evidence>
<proteinExistence type="predicted"/>
<dbReference type="RefSeq" id="YP_009042638.1">
    <property type="nucleotide sequence ID" value="NC_024355.1"/>
</dbReference>
<dbReference type="Proteomes" id="UP000026999">
    <property type="component" value="Segment"/>
</dbReference>
<accession>A0A060AFL7</accession>
<gene>
    <name evidence="1" type="ORF">PHAGE6E_133</name>
</gene>
<reference evidence="1 2" key="1">
    <citation type="journal article" date="2014" name="Genome Announc.">
        <title>Complete Genome Sequence of a Staphylococcus epidermidis Bacteriophage Isolated from the Anterior Nares of Humans.</title>
        <authorList>
            <person name="Aswani V.H."/>
            <person name="Tremblay D.M."/>
            <person name="Moineau S."/>
            <person name="Shukla S.K."/>
        </authorList>
    </citation>
    <scope>NUCLEOTIDE SEQUENCE [LARGE SCALE GENOMIC DNA]</scope>
</reference>
<evidence type="ECO:0000313" key="2">
    <source>
        <dbReference type="Proteomes" id="UP000026999"/>
    </source>
</evidence>